<dbReference type="InterPro" id="IPR030190">
    <property type="entry name" value="MacA_alpha-hairpin_sf"/>
</dbReference>
<dbReference type="InterPro" id="IPR058637">
    <property type="entry name" value="YknX-like_C"/>
</dbReference>
<dbReference type="EMBL" id="QLNI01000012">
    <property type="protein sequence ID" value="RAM02619.1"/>
    <property type="molecule type" value="Genomic_DNA"/>
</dbReference>
<dbReference type="Gene3D" id="6.10.140.1990">
    <property type="match status" value="1"/>
</dbReference>
<evidence type="ECO:0000313" key="8">
    <source>
        <dbReference type="Proteomes" id="UP000293902"/>
    </source>
</evidence>
<dbReference type="PANTHER" id="PTHR32347">
    <property type="entry name" value="EFFLUX SYSTEM COMPONENT YKNX-RELATED"/>
    <property type="match status" value="1"/>
</dbReference>
<dbReference type="OrthoDB" id="9791520at2"/>
<dbReference type="Gene3D" id="2.40.420.20">
    <property type="match status" value="1"/>
</dbReference>
<dbReference type="PANTHER" id="PTHR32347:SF29">
    <property type="entry name" value="UPF0194 MEMBRANE PROTEIN YBHG"/>
    <property type="match status" value="1"/>
</dbReference>
<evidence type="ECO:0000313" key="5">
    <source>
        <dbReference type="EMBL" id="QBH12022.1"/>
    </source>
</evidence>
<keyword evidence="8" id="KW-1185">Reference proteome</keyword>
<evidence type="ECO:0000256" key="2">
    <source>
        <dbReference type="ARBA" id="ARBA00023054"/>
    </source>
</evidence>
<organism evidence="6 7">
    <name type="scientific">Desulfobacter hydrogenophilus</name>
    <dbReference type="NCBI Taxonomy" id="2291"/>
    <lineage>
        <taxon>Bacteria</taxon>
        <taxon>Pseudomonadati</taxon>
        <taxon>Thermodesulfobacteriota</taxon>
        <taxon>Desulfobacteria</taxon>
        <taxon>Desulfobacterales</taxon>
        <taxon>Desulfobacteraceae</taxon>
        <taxon>Desulfobacter</taxon>
    </lineage>
</organism>
<gene>
    <name evidence="6" type="ORF">DO021_07195</name>
    <name evidence="5" type="ORF">EYB58_03230</name>
</gene>
<dbReference type="InterPro" id="IPR050465">
    <property type="entry name" value="UPF0194_transport"/>
</dbReference>
<evidence type="ECO:0000256" key="1">
    <source>
        <dbReference type="ARBA" id="ARBA00004196"/>
    </source>
</evidence>
<dbReference type="Pfam" id="PF25876">
    <property type="entry name" value="HH_MFP_RND"/>
    <property type="match status" value="1"/>
</dbReference>
<reference evidence="6 7" key="1">
    <citation type="submission" date="2018-06" db="EMBL/GenBank/DDBJ databases">
        <title>Complete Genome Sequence of Desulfobacter hydrogenophilus (DSM3380).</title>
        <authorList>
            <person name="Marietou A."/>
            <person name="Schreiber L."/>
            <person name="Marshall I."/>
            <person name="Jorgensen B."/>
        </authorList>
    </citation>
    <scope>NUCLEOTIDE SEQUENCE [LARGE SCALE GENOMIC DNA]</scope>
    <source>
        <strain evidence="6 7">DSM 3380</strain>
    </source>
</reference>
<dbReference type="GO" id="GO:1990195">
    <property type="term" value="C:macrolide transmembrane transporter complex"/>
    <property type="evidence" value="ECO:0007669"/>
    <property type="project" value="InterPro"/>
</dbReference>
<protein>
    <submittedName>
        <fullName evidence="5">HlyD family efflux transporter periplasmic adaptor subunit</fullName>
    </submittedName>
    <submittedName>
        <fullName evidence="6">RND transporter</fullName>
    </submittedName>
</protein>
<proteinExistence type="predicted"/>
<evidence type="ECO:0000259" key="4">
    <source>
        <dbReference type="Pfam" id="PF25989"/>
    </source>
</evidence>
<dbReference type="Proteomes" id="UP000248798">
    <property type="component" value="Unassembled WGS sequence"/>
</dbReference>
<evidence type="ECO:0000313" key="7">
    <source>
        <dbReference type="Proteomes" id="UP000248798"/>
    </source>
</evidence>
<reference evidence="5 8" key="2">
    <citation type="submission" date="2019-02" db="EMBL/GenBank/DDBJ databases">
        <title>Complete genome sequence of Desulfobacter hydrogenophilus AcRS1.</title>
        <authorList>
            <person name="Marietou A."/>
            <person name="Lund M.B."/>
            <person name="Marshall I.P.G."/>
            <person name="Schreiber L."/>
            <person name="Jorgensen B."/>
        </authorList>
    </citation>
    <scope>NUCLEOTIDE SEQUENCE [LARGE SCALE GENOMIC DNA]</scope>
    <source>
        <strain evidence="5 8">AcRS1</strain>
    </source>
</reference>
<evidence type="ECO:0000259" key="3">
    <source>
        <dbReference type="Pfam" id="PF25876"/>
    </source>
</evidence>
<feature type="domain" description="YknX-like C-terminal permuted SH3-like" evidence="4">
    <location>
        <begin position="337"/>
        <end position="404"/>
    </location>
</feature>
<dbReference type="Pfam" id="PF25989">
    <property type="entry name" value="YknX_C"/>
    <property type="match status" value="1"/>
</dbReference>
<dbReference type="InterPro" id="IPR058624">
    <property type="entry name" value="MdtA-like_HH"/>
</dbReference>
<dbReference type="GO" id="GO:0019898">
    <property type="term" value="C:extrinsic component of membrane"/>
    <property type="evidence" value="ECO:0007669"/>
    <property type="project" value="InterPro"/>
</dbReference>
<evidence type="ECO:0000313" key="6">
    <source>
        <dbReference type="EMBL" id="RAM02619.1"/>
    </source>
</evidence>
<keyword evidence="2" id="KW-0175">Coiled coil</keyword>
<sequence length="418" mass="45718">MAKKNSRNYLTISILILIVALLTFAFWPRPLMVDMGEVVRNHLVITIDEEGKTRVHDAYIVSTPVAGRILRVHVEPGDQVIGKKSVVAEMLPEIAPPLDVRTVAEIRAAIATAEAVLRTAHADRNKAVADKKLAEVELRRTRHLQKSNVMSQSELDLALRQAYVAEAALQAAQATITMREAEIDNARARLISQNDNGVADHPGDRTEKVFSLYAPVNGQVLRLLQESASTLAAGTPIVEIGNVESDLEVVVELLSSDAVQVSPGNRVIFLGWGGPGNLEGIVQRIEPWGFTKVSALGVEEQRVNTIIRFTDPQQTWKKLGHGFRVEAKIVVWEKADALVVPSSALFRAGRDWAVFQVIDGKATFRRVEIGQNNGIEAQVSSGLELGDRVILYPSSALTDGTKVAEREIKAGSRAMQNK</sequence>
<dbReference type="GO" id="GO:1990961">
    <property type="term" value="P:xenobiotic detoxification by transmembrane export across the plasma membrane"/>
    <property type="evidence" value="ECO:0007669"/>
    <property type="project" value="InterPro"/>
</dbReference>
<feature type="domain" description="Multidrug resistance protein MdtA-like alpha-helical hairpin" evidence="3">
    <location>
        <begin position="118"/>
        <end position="177"/>
    </location>
</feature>
<dbReference type="RefSeq" id="WP_111955172.1">
    <property type="nucleotide sequence ID" value="NZ_CP036313.1"/>
</dbReference>
<dbReference type="EMBL" id="CP036313">
    <property type="protein sequence ID" value="QBH12022.1"/>
    <property type="molecule type" value="Genomic_DNA"/>
</dbReference>
<dbReference type="GO" id="GO:0030313">
    <property type="term" value="C:cell envelope"/>
    <property type="evidence" value="ECO:0007669"/>
    <property type="project" value="UniProtKB-SubCell"/>
</dbReference>
<dbReference type="Proteomes" id="UP000293902">
    <property type="component" value="Chromosome"/>
</dbReference>
<dbReference type="AlphaFoldDB" id="A0A328FE83"/>
<accession>A0A328FE83</accession>
<comment type="subcellular location">
    <subcellularLocation>
        <location evidence="1">Cell envelope</location>
    </subcellularLocation>
</comment>
<name>A0A328FE83_9BACT</name>